<name>A0AA40GB70_9HYME</name>
<protein>
    <submittedName>
        <fullName evidence="1">Uncharacterized protein</fullName>
    </submittedName>
</protein>
<dbReference type="Proteomes" id="UP001177670">
    <property type="component" value="Unassembled WGS sequence"/>
</dbReference>
<evidence type="ECO:0000313" key="2">
    <source>
        <dbReference type="Proteomes" id="UP001177670"/>
    </source>
</evidence>
<organism evidence="1 2">
    <name type="scientific">Melipona bicolor</name>
    <dbReference type="NCBI Taxonomy" id="60889"/>
    <lineage>
        <taxon>Eukaryota</taxon>
        <taxon>Metazoa</taxon>
        <taxon>Ecdysozoa</taxon>
        <taxon>Arthropoda</taxon>
        <taxon>Hexapoda</taxon>
        <taxon>Insecta</taxon>
        <taxon>Pterygota</taxon>
        <taxon>Neoptera</taxon>
        <taxon>Endopterygota</taxon>
        <taxon>Hymenoptera</taxon>
        <taxon>Apocrita</taxon>
        <taxon>Aculeata</taxon>
        <taxon>Apoidea</taxon>
        <taxon>Anthophila</taxon>
        <taxon>Apidae</taxon>
        <taxon>Melipona</taxon>
    </lineage>
</organism>
<evidence type="ECO:0000313" key="1">
    <source>
        <dbReference type="EMBL" id="KAK1134509.1"/>
    </source>
</evidence>
<proteinExistence type="predicted"/>
<dbReference type="AlphaFoldDB" id="A0AA40GB70"/>
<sequence length="90" mass="10496">MHEKKFEFYKESLKSPNLIHQRITNRSVRSTTLLLNVRDLFGEGRTQCPRKLSRRQPPELKFHNPEAVKPVDNSVTAKLPARWFGARAQP</sequence>
<accession>A0AA40GB70</accession>
<gene>
    <name evidence="1" type="ORF">K0M31_007290</name>
</gene>
<dbReference type="EMBL" id="JAHYIQ010000002">
    <property type="protein sequence ID" value="KAK1134509.1"/>
    <property type="molecule type" value="Genomic_DNA"/>
</dbReference>
<keyword evidence="2" id="KW-1185">Reference proteome</keyword>
<comment type="caution">
    <text evidence="1">The sequence shown here is derived from an EMBL/GenBank/DDBJ whole genome shotgun (WGS) entry which is preliminary data.</text>
</comment>
<reference evidence="1" key="1">
    <citation type="submission" date="2021-10" db="EMBL/GenBank/DDBJ databases">
        <title>Melipona bicolor Genome sequencing and assembly.</title>
        <authorList>
            <person name="Araujo N.S."/>
            <person name="Arias M.C."/>
        </authorList>
    </citation>
    <scope>NUCLEOTIDE SEQUENCE</scope>
    <source>
        <strain evidence="1">USP_2M_L1-L4_2017</strain>
        <tissue evidence="1">Whole body</tissue>
    </source>
</reference>